<sequence>MIEAAIKAVTGFITRQAEGMARDASYPVPAFRLTVNGADIANLIAPRLISLTLTDNRGIEADTLDIQLSDHDGLLAIPPKDATVHLWLGWSDTGLVDKGTYTVDELEHSGTPDVLSIRARSADMRKGFKAKRERSWSNATLGEVLRAIASAYSLTPVIEQALGALRLLQVDQAGESDANLLTRLGDEHDAVATVKAGRLLFTPMIGGRTASGLALPHVTLARADGDGHRYLQADRDAYTGALAYYYDVNSAKKREAIAGGGDNLKELRHTYADQQSATRAARAEWRRLQRGSATLSYTLARARPELIPELTYTLEGIKQEIAATIWHGGNVQHSLTADGGFTTALELENQLPDELIDELAEREIGAYTGVVAWYRAKDGKQEKVTAGEPKRLRRLARLYANKKNAQKAVDREWSKIKVTSTV</sequence>
<dbReference type="AlphaFoldDB" id="A0A1I3I700"/>
<evidence type="ECO:0000313" key="2">
    <source>
        <dbReference type="Proteomes" id="UP000183018"/>
    </source>
</evidence>
<reference evidence="2" key="1">
    <citation type="submission" date="2016-10" db="EMBL/GenBank/DDBJ databases">
        <authorList>
            <person name="Varghese N."/>
            <person name="Submissions S."/>
        </authorList>
    </citation>
    <scope>NUCLEOTIDE SEQUENCE [LARGE SCALE GENOMIC DNA]</scope>
    <source>
        <strain evidence="2">LMG 22563</strain>
    </source>
</reference>
<dbReference type="STRING" id="289370.SAMN05216602_1464"/>
<dbReference type="EMBL" id="FORC01000001">
    <property type="protein sequence ID" value="SFI43669.1"/>
    <property type="molecule type" value="Genomic_DNA"/>
</dbReference>
<organism evidence="1 2">
    <name type="scientific">Phytopseudomonas argentinensis</name>
    <dbReference type="NCBI Taxonomy" id="289370"/>
    <lineage>
        <taxon>Bacteria</taxon>
        <taxon>Pseudomonadati</taxon>
        <taxon>Pseudomonadota</taxon>
        <taxon>Gammaproteobacteria</taxon>
        <taxon>Pseudomonadales</taxon>
        <taxon>Pseudomonadaceae</taxon>
        <taxon>Phytopseudomonas</taxon>
    </lineage>
</organism>
<name>A0A1I3I700_9GAMM</name>
<dbReference type="InterPro" id="IPR052726">
    <property type="entry name" value="Phage_Baseplate_Hub"/>
</dbReference>
<dbReference type="SUPFAM" id="SSF69279">
    <property type="entry name" value="Phage tail proteins"/>
    <property type="match status" value="1"/>
</dbReference>
<protein>
    <submittedName>
        <fullName evidence="1">Uncharacterized protein</fullName>
    </submittedName>
</protein>
<evidence type="ECO:0000313" key="1">
    <source>
        <dbReference type="EMBL" id="SFI43669.1"/>
    </source>
</evidence>
<accession>A0A1I3I700</accession>
<dbReference type="Pfam" id="PF05954">
    <property type="entry name" value="Phage_GPD"/>
    <property type="match status" value="1"/>
</dbReference>
<proteinExistence type="predicted"/>
<keyword evidence="2" id="KW-1185">Reference proteome</keyword>
<dbReference type="PANTHER" id="PTHR35862">
    <property type="entry name" value="FELS-2 PROPHAGE PROTEIN"/>
    <property type="match status" value="1"/>
</dbReference>
<dbReference type="OrthoDB" id="4070623at2"/>
<dbReference type="PANTHER" id="PTHR35862:SF3">
    <property type="entry name" value="FELS-2 PROPHAGE PROTEIN"/>
    <property type="match status" value="1"/>
</dbReference>
<gene>
    <name evidence="1" type="ORF">SAMN05216602_1464</name>
</gene>
<dbReference type="Proteomes" id="UP000183018">
    <property type="component" value="Unassembled WGS sequence"/>
</dbReference>
<dbReference type="RefSeq" id="WP_074881670.1">
    <property type="nucleotide sequence ID" value="NZ_FORC01000001.1"/>
</dbReference>